<dbReference type="Gene3D" id="3.20.20.150">
    <property type="entry name" value="Divalent-metal-dependent TIM barrel enzymes"/>
    <property type="match status" value="1"/>
</dbReference>
<dbReference type="OrthoDB" id="2555274at2"/>
<dbReference type="Proteomes" id="UP000198757">
    <property type="component" value="Unassembled WGS sequence"/>
</dbReference>
<sequence length="290" mass="33678">MDIQFLYPRWGAEAIPWHSFLHSVKEEGFAGIEWNPDGTGADNNAVVRLLQEMQLDYAIVTTVAAPYTGFDDYLLQLRRHLVQLTDKEVFAFKPLFISLQTGREFFTEEQVVICDELTCEIRERTGISIYHETHRNKWTYAVHLLPPVIKRRRNIAFTLDVSHWFCVSESYLSDQQEAVLMAIEHAHHIHARVGYDQGPQVADPALPEYAEALNEHLRIWDQWIEMRRKKGYRTSTITPEFGPPPYMAVAGRDLIPRNEQWRLNVWMKNLLLQRYGAETEQAGPVVTEKG</sequence>
<dbReference type="AlphaFoldDB" id="A0A1G6NKK5"/>
<evidence type="ECO:0000313" key="2">
    <source>
        <dbReference type="Proteomes" id="UP000198757"/>
    </source>
</evidence>
<dbReference type="STRING" id="1285928.SAMN04487894_103311"/>
<gene>
    <name evidence="1" type="ORF">SAMN04487894_103311</name>
</gene>
<evidence type="ECO:0000313" key="1">
    <source>
        <dbReference type="EMBL" id="SDC68423.1"/>
    </source>
</evidence>
<dbReference type="EMBL" id="FMZO01000003">
    <property type="protein sequence ID" value="SDC68423.1"/>
    <property type="molecule type" value="Genomic_DNA"/>
</dbReference>
<accession>A0A1G6NKK5</accession>
<dbReference type="SUPFAM" id="SSF51658">
    <property type="entry name" value="Xylose isomerase-like"/>
    <property type="match status" value="1"/>
</dbReference>
<reference evidence="2" key="1">
    <citation type="submission" date="2016-10" db="EMBL/GenBank/DDBJ databases">
        <authorList>
            <person name="Varghese N."/>
            <person name="Submissions S."/>
        </authorList>
    </citation>
    <scope>NUCLEOTIDE SEQUENCE [LARGE SCALE GENOMIC DNA]</scope>
    <source>
        <strain evidence="2">DSM 25811 / CCM 8410 / LMG 26954 / E90</strain>
    </source>
</reference>
<name>A0A1G6NKK5_NIADE</name>
<dbReference type="InterPro" id="IPR036237">
    <property type="entry name" value="Xyl_isomerase-like_sf"/>
</dbReference>
<proteinExistence type="predicted"/>
<protein>
    <recommendedName>
        <fullName evidence="3">Sugar phosphate isomerase/epimerase</fullName>
    </recommendedName>
</protein>
<dbReference type="RefSeq" id="WP_090389478.1">
    <property type="nucleotide sequence ID" value="NZ_FMZO01000003.1"/>
</dbReference>
<organism evidence="1 2">
    <name type="scientific">Niabella drilacis (strain DSM 25811 / CCM 8410 / CCUG 62505 / LMG 26954 / E90)</name>
    <dbReference type="NCBI Taxonomy" id="1285928"/>
    <lineage>
        <taxon>Bacteria</taxon>
        <taxon>Pseudomonadati</taxon>
        <taxon>Bacteroidota</taxon>
        <taxon>Chitinophagia</taxon>
        <taxon>Chitinophagales</taxon>
        <taxon>Chitinophagaceae</taxon>
        <taxon>Niabella</taxon>
    </lineage>
</organism>
<evidence type="ECO:0008006" key="3">
    <source>
        <dbReference type="Google" id="ProtNLM"/>
    </source>
</evidence>
<keyword evidence="2" id="KW-1185">Reference proteome</keyword>